<evidence type="ECO:0000259" key="2">
    <source>
        <dbReference type="Pfam" id="PF08450"/>
    </source>
</evidence>
<dbReference type="Proteomes" id="UP001595699">
    <property type="component" value="Unassembled WGS sequence"/>
</dbReference>
<accession>A0ABV7Y8A0</accession>
<dbReference type="EC" id="3.1.1.99" evidence="3"/>
<keyword evidence="3" id="KW-0378">Hydrolase</keyword>
<dbReference type="PRINTS" id="PR01790">
    <property type="entry name" value="SMP30FAMILY"/>
</dbReference>
<evidence type="ECO:0000313" key="3">
    <source>
        <dbReference type="EMBL" id="MFC3761525.1"/>
    </source>
</evidence>
<dbReference type="EMBL" id="JBHRZH010000009">
    <property type="protein sequence ID" value="MFC3761525.1"/>
    <property type="molecule type" value="Genomic_DNA"/>
</dbReference>
<dbReference type="PANTHER" id="PTHR10907">
    <property type="entry name" value="REGUCALCIN"/>
    <property type="match status" value="1"/>
</dbReference>
<feature type="domain" description="SMP-30/Gluconolactonase/LRE-like region" evidence="2">
    <location>
        <begin position="16"/>
        <end position="258"/>
    </location>
</feature>
<dbReference type="InterPro" id="IPR011042">
    <property type="entry name" value="6-blade_b-propeller_TolB-like"/>
</dbReference>
<proteinExistence type="inferred from homology"/>
<sequence length="285" mass="29675">MSDVVVEQLDVPTAGVGESPRWDAAAEVFYWVDLLPGEVRRYSPASGAYDVMNVGEPVGAVVLRASGGLAFAVQSGFAVASSFGSAVSPLVAVEADLPGNRMNDGACDSSGRFYAGTMALSEETGAGSLYRLDPDLSVSLLVEGVSISNGIGWSPDETLMYYVDSPTNRIDVFSYSAASGKIAMRRLFVTIPSSAGMPDGLTVDASGAVWVALWGGSAVHRYLPDGTLDRVVPLPVQNVTACTFGGPDLTDLYITTARTGEAPEEGGLYLHRPGVTGLLSHPFGG</sequence>
<protein>
    <submittedName>
        <fullName evidence="3">SMP-30/gluconolactonase/LRE family protein</fullName>
        <ecNumber evidence="3">3.1.1.99</ecNumber>
    </submittedName>
</protein>
<dbReference type="GO" id="GO:0016787">
    <property type="term" value="F:hydrolase activity"/>
    <property type="evidence" value="ECO:0007669"/>
    <property type="project" value="UniProtKB-KW"/>
</dbReference>
<gene>
    <name evidence="3" type="ORF">ACFOUW_11805</name>
</gene>
<name>A0ABV7Y8A0_9ACTN</name>
<keyword evidence="4" id="KW-1185">Reference proteome</keyword>
<dbReference type="RefSeq" id="WP_205113988.1">
    <property type="nucleotide sequence ID" value="NZ_JAFBCM010000001.1"/>
</dbReference>
<dbReference type="PANTHER" id="PTHR10907:SF47">
    <property type="entry name" value="REGUCALCIN"/>
    <property type="match status" value="1"/>
</dbReference>
<organism evidence="3 4">
    <name type="scientific">Tenggerimyces flavus</name>
    <dbReference type="NCBI Taxonomy" id="1708749"/>
    <lineage>
        <taxon>Bacteria</taxon>
        <taxon>Bacillati</taxon>
        <taxon>Actinomycetota</taxon>
        <taxon>Actinomycetes</taxon>
        <taxon>Propionibacteriales</taxon>
        <taxon>Nocardioidaceae</taxon>
        <taxon>Tenggerimyces</taxon>
    </lineage>
</organism>
<dbReference type="Gene3D" id="2.120.10.30">
    <property type="entry name" value="TolB, C-terminal domain"/>
    <property type="match status" value="1"/>
</dbReference>
<reference evidence="4" key="1">
    <citation type="journal article" date="2019" name="Int. J. Syst. Evol. Microbiol.">
        <title>The Global Catalogue of Microorganisms (GCM) 10K type strain sequencing project: providing services to taxonomists for standard genome sequencing and annotation.</title>
        <authorList>
            <consortium name="The Broad Institute Genomics Platform"/>
            <consortium name="The Broad Institute Genome Sequencing Center for Infectious Disease"/>
            <person name="Wu L."/>
            <person name="Ma J."/>
        </authorList>
    </citation>
    <scope>NUCLEOTIDE SEQUENCE [LARGE SCALE GENOMIC DNA]</scope>
    <source>
        <strain evidence="4">CGMCC 4.7241</strain>
    </source>
</reference>
<comment type="similarity">
    <text evidence="1">Belongs to the SMP-30/CGR1 family.</text>
</comment>
<comment type="caution">
    <text evidence="3">The sequence shown here is derived from an EMBL/GenBank/DDBJ whole genome shotgun (WGS) entry which is preliminary data.</text>
</comment>
<dbReference type="InterPro" id="IPR013658">
    <property type="entry name" value="SGL"/>
</dbReference>
<dbReference type="SUPFAM" id="SSF63829">
    <property type="entry name" value="Calcium-dependent phosphotriesterase"/>
    <property type="match status" value="1"/>
</dbReference>
<evidence type="ECO:0000256" key="1">
    <source>
        <dbReference type="ARBA" id="ARBA00008853"/>
    </source>
</evidence>
<dbReference type="Pfam" id="PF08450">
    <property type="entry name" value="SGL"/>
    <property type="match status" value="1"/>
</dbReference>
<dbReference type="InterPro" id="IPR005511">
    <property type="entry name" value="SMP-30"/>
</dbReference>
<evidence type="ECO:0000313" key="4">
    <source>
        <dbReference type="Proteomes" id="UP001595699"/>
    </source>
</evidence>